<evidence type="ECO:0000256" key="1">
    <source>
        <dbReference type="ARBA" id="ARBA00004120"/>
    </source>
</evidence>
<evidence type="ECO:0000313" key="13">
    <source>
        <dbReference type="Proteomes" id="UP000050792"/>
    </source>
</evidence>
<organism evidence="13 14">
    <name type="scientific">Schistosoma rodhaini</name>
    <dbReference type="NCBI Taxonomy" id="6188"/>
    <lineage>
        <taxon>Eukaryota</taxon>
        <taxon>Metazoa</taxon>
        <taxon>Spiralia</taxon>
        <taxon>Lophotrochozoa</taxon>
        <taxon>Platyhelminthes</taxon>
        <taxon>Trematoda</taxon>
        <taxon>Digenea</taxon>
        <taxon>Strigeidida</taxon>
        <taxon>Schistosomatoidea</taxon>
        <taxon>Schistosomatidae</taxon>
        <taxon>Schistosoma</taxon>
    </lineage>
</organism>
<evidence type="ECO:0000256" key="6">
    <source>
        <dbReference type="ARBA" id="ARBA00022927"/>
    </source>
</evidence>
<feature type="region of interest" description="Disordered" evidence="11">
    <location>
        <begin position="79"/>
        <end position="125"/>
    </location>
</feature>
<evidence type="ECO:0000256" key="3">
    <source>
        <dbReference type="ARBA" id="ARBA00022448"/>
    </source>
</evidence>
<protein>
    <recommendedName>
        <fullName evidence="12">Rhodanese domain-containing protein</fullName>
    </recommendedName>
</protein>
<dbReference type="InterPro" id="IPR036873">
    <property type="entry name" value="Rhodanese-like_dom_sf"/>
</dbReference>
<evidence type="ECO:0000256" key="7">
    <source>
        <dbReference type="ARBA" id="ARBA00023069"/>
    </source>
</evidence>
<dbReference type="GO" id="GO:0005813">
    <property type="term" value="C:centrosome"/>
    <property type="evidence" value="ECO:0007669"/>
    <property type="project" value="UniProtKB-SubCell"/>
</dbReference>
<feature type="region of interest" description="Disordered" evidence="11">
    <location>
        <begin position="1"/>
        <end position="20"/>
    </location>
</feature>
<evidence type="ECO:0000256" key="5">
    <source>
        <dbReference type="ARBA" id="ARBA00022794"/>
    </source>
</evidence>
<evidence type="ECO:0000259" key="12">
    <source>
        <dbReference type="PROSITE" id="PS50206"/>
    </source>
</evidence>
<comment type="similarity">
    <text evidence="10">Belongs to the CEP41 family.</text>
</comment>
<keyword evidence="13" id="KW-1185">Reference proteome</keyword>
<evidence type="ECO:0000256" key="9">
    <source>
        <dbReference type="ARBA" id="ARBA00023273"/>
    </source>
</evidence>
<proteinExistence type="inferred from homology"/>
<dbReference type="CDD" id="cd00158">
    <property type="entry name" value="RHOD"/>
    <property type="match status" value="1"/>
</dbReference>
<comment type="subcellular location">
    <subcellularLocation>
        <location evidence="1">Cytoplasm</location>
        <location evidence="1">Cytoskeleton</location>
        <location evidence="1">Cilium basal body</location>
    </subcellularLocation>
    <subcellularLocation>
        <location evidence="2">Cytoplasm</location>
        <location evidence="2">Cytoskeleton</location>
        <location evidence="2">Microtubule organizing center</location>
        <location evidence="2">Centrosome</location>
    </subcellularLocation>
</comment>
<sequence length="384" mass="43471">MPIPKKLKDPLQKTIPRNPKYENIKPTIDTGASLSKYLKKMEEIRENYKMKDNEIFKRIKIPTFVQLILQISEVQKQQQQQQNNELNNHNSCSTPRNEVDNHINNNNKSTNGNGSTHGNVDPPLTERSTLESLVTGVGEFDICFGQSRSQISDTTSKQNSSVDSPYLLLDVRDRDDYDACHIITARNYPIAMLSRSVNFETTEMLAYRNRPDHIIIVYDEDERLAPRAASTLVQRGYCNLFMLSGGLKVAWKLFPKGLIIGQMPLSISCALKLHGKTRISSRPSSHQGSIYNSQINQNSFLSNSSTLSLSLDRRINNIPLMYCALGTRDNLDGCEEFLPEDIVHLTLTIEKGVDDGRSIRSNYTRCTNSSTCYSTVTNARKPFR</sequence>
<evidence type="ECO:0000256" key="10">
    <source>
        <dbReference type="ARBA" id="ARBA00038465"/>
    </source>
</evidence>
<dbReference type="SUPFAM" id="SSF52821">
    <property type="entry name" value="Rhodanese/Cell cycle control phosphatase"/>
    <property type="match status" value="1"/>
</dbReference>
<reference evidence="14" key="2">
    <citation type="submission" date="2023-11" db="UniProtKB">
        <authorList>
            <consortium name="WormBaseParasite"/>
        </authorList>
    </citation>
    <scope>IDENTIFICATION</scope>
</reference>
<keyword evidence="9" id="KW-0966">Cell projection</keyword>
<name>A0AA85G2C8_9TREM</name>
<dbReference type="GO" id="GO:0060271">
    <property type="term" value="P:cilium assembly"/>
    <property type="evidence" value="ECO:0007669"/>
    <property type="project" value="TreeGrafter"/>
</dbReference>
<keyword evidence="5" id="KW-0970">Cilium biogenesis/degradation</keyword>
<dbReference type="WBParaSite" id="SRDH1_72810.1">
    <property type="protein sequence ID" value="SRDH1_72810.1"/>
    <property type="gene ID" value="SRDH1_72810"/>
</dbReference>
<dbReference type="AlphaFoldDB" id="A0AA85G2C8"/>
<keyword evidence="8" id="KW-0206">Cytoskeleton</keyword>
<reference evidence="13" key="1">
    <citation type="submission" date="2022-06" db="EMBL/GenBank/DDBJ databases">
        <authorList>
            <person name="Berger JAMES D."/>
            <person name="Berger JAMES D."/>
        </authorList>
    </citation>
    <scope>NUCLEOTIDE SEQUENCE [LARGE SCALE GENOMIC DNA]</scope>
</reference>
<feature type="compositionally biased region" description="Low complexity" evidence="11">
    <location>
        <begin position="79"/>
        <end position="90"/>
    </location>
</feature>
<dbReference type="Proteomes" id="UP000050792">
    <property type="component" value="Unassembled WGS sequence"/>
</dbReference>
<evidence type="ECO:0000256" key="4">
    <source>
        <dbReference type="ARBA" id="ARBA00022490"/>
    </source>
</evidence>
<keyword evidence="3" id="KW-0813">Transport</keyword>
<dbReference type="InterPro" id="IPR001763">
    <property type="entry name" value="Rhodanese-like_dom"/>
</dbReference>
<dbReference type="Pfam" id="PF00581">
    <property type="entry name" value="Rhodanese"/>
    <property type="match status" value="1"/>
</dbReference>
<feature type="compositionally biased region" description="Basic and acidic residues" evidence="11">
    <location>
        <begin position="1"/>
        <end position="11"/>
    </location>
</feature>
<dbReference type="PANTHER" id="PTHR44390:SF1">
    <property type="entry name" value="CENTROSOMAL PROTEIN OF 41 KDA"/>
    <property type="match status" value="1"/>
</dbReference>
<dbReference type="PANTHER" id="PTHR44390">
    <property type="entry name" value="CENTROSOMAL PROTEIN OF 41 KDA"/>
    <property type="match status" value="1"/>
</dbReference>
<dbReference type="GO" id="GO:0036064">
    <property type="term" value="C:ciliary basal body"/>
    <property type="evidence" value="ECO:0007669"/>
    <property type="project" value="TreeGrafter"/>
</dbReference>
<feature type="compositionally biased region" description="Low complexity" evidence="11">
    <location>
        <begin position="102"/>
        <end position="119"/>
    </location>
</feature>
<dbReference type="SMART" id="SM00450">
    <property type="entry name" value="RHOD"/>
    <property type="match status" value="1"/>
</dbReference>
<evidence type="ECO:0000256" key="2">
    <source>
        <dbReference type="ARBA" id="ARBA00004300"/>
    </source>
</evidence>
<keyword evidence="4" id="KW-0963">Cytoplasm</keyword>
<dbReference type="InterPro" id="IPR051889">
    <property type="entry name" value="CEP41"/>
</dbReference>
<dbReference type="Gene3D" id="3.40.250.10">
    <property type="entry name" value="Rhodanese-like domain"/>
    <property type="match status" value="1"/>
</dbReference>
<keyword evidence="6" id="KW-0653">Protein transport</keyword>
<dbReference type="PROSITE" id="PS50206">
    <property type="entry name" value="RHODANESE_3"/>
    <property type="match status" value="1"/>
</dbReference>
<dbReference type="GO" id="GO:0015031">
    <property type="term" value="P:protein transport"/>
    <property type="evidence" value="ECO:0007669"/>
    <property type="project" value="UniProtKB-KW"/>
</dbReference>
<evidence type="ECO:0000256" key="11">
    <source>
        <dbReference type="SAM" id="MobiDB-lite"/>
    </source>
</evidence>
<evidence type="ECO:0000256" key="8">
    <source>
        <dbReference type="ARBA" id="ARBA00023212"/>
    </source>
</evidence>
<keyword evidence="7" id="KW-0969">Cilium</keyword>
<accession>A0AA85G2C8</accession>
<feature type="domain" description="Rhodanese" evidence="12">
    <location>
        <begin position="162"/>
        <end position="260"/>
    </location>
</feature>
<evidence type="ECO:0000313" key="14">
    <source>
        <dbReference type="WBParaSite" id="SRDH1_72810.1"/>
    </source>
</evidence>